<sequence>MTPQQGAFMDDIPSHGVWEFVGPIYSLAMQGCWSAGGFPKEFFEGVVTVVPKDSNAETLSGWRQITLLSSLYKVEGSADAGRFQRIRLRGITDLLPIASAFTDDMAFLLPTNQNAFDYIFDMLESFRLTSGCKTILAYALALVRFWLVYLRRLERLFAAFLWDHVLNGRAKTALAAWSRVALPTELGGGIFTDAGHCISEFPWDCASFVALRFRSKRSCIPTHRILEQTVREIDALPTLGCSAATLRISLNAKERVQGWLFTCNQQQRRLELIWTAQLSLAVEEPRRMTANELGSPLEETSTSDDLSSRTEQTSTQSAAASILTAVDSRTDFSPGADRQG</sequence>
<accession>A0ABD3GUR7</accession>
<proteinExistence type="predicted"/>
<keyword evidence="3" id="KW-1185">Reference proteome</keyword>
<dbReference type="EMBL" id="JBJQOH010000006">
    <property type="protein sequence ID" value="KAL3682109.1"/>
    <property type="molecule type" value="Genomic_DNA"/>
</dbReference>
<evidence type="ECO:0000313" key="3">
    <source>
        <dbReference type="Proteomes" id="UP001633002"/>
    </source>
</evidence>
<evidence type="ECO:0000313" key="2">
    <source>
        <dbReference type="EMBL" id="KAL3682109.1"/>
    </source>
</evidence>
<feature type="region of interest" description="Disordered" evidence="1">
    <location>
        <begin position="289"/>
        <end position="318"/>
    </location>
</feature>
<protein>
    <submittedName>
        <fullName evidence="2">Uncharacterized protein</fullName>
    </submittedName>
</protein>
<comment type="caution">
    <text evidence="2">The sequence shown here is derived from an EMBL/GenBank/DDBJ whole genome shotgun (WGS) entry which is preliminary data.</text>
</comment>
<evidence type="ECO:0000256" key="1">
    <source>
        <dbReference type="SAM" id="MobiDB-lite"/>
    </source>
</evidence>
<name>A0ABD3GUR7_9MARC</name>
<feature type="compositionally biased region" description="Polar residues" evidence="1">
    <location>
        <begin position="298"/>
        <end position="318"/>
    </location>
</feature>
<organism evidence="2 3">
    <name type="scientific">Riccia sorocarpa</name>
    <dbReference type="NCBI Taxonomy" id="122646"/>
    <lineage>
        <taxon>Eukaryota</taxon>
        <taxon>Viridiplantae</taxon>
        <taxon>Streptophyta</taxon>
        <taxon>Embryophyta</taxon>
        <taxon>Marchantiophyta</taxon>
        <taxon>Marchantiopsida</taxon>
        <taxon>Marchantiidae</taxon>
        <taxon>Marchantiales</taxon>
        <taxon>Ricciaceae</taxon>
        <taxon>Riccia</taxon>
    </lineage>
</organism>
<gene>
    <name evidence="2" type="ORF">R1sor_000131</name>
</gene>
<dbReference type="AlphaFoldDB" id="A0ABD3GUR7"/>
<reference evidence="2 3" key="1">
    <citation type="submission" date="2024-09" db="EMBL/GenBank/DDBJ databases">
        <title>Chromosome-scale assembly of Riccia sorocarpa.</title>
        <authorList>
            <person name="Paukszto L."/>
        </authorList>
    </citation>
    <scope>NUCLEOTIDE SEQUENCE [LARGE SCALE GENOMIC DNA]</scope>
    <source>
        <strain evidence="2">LP-2024</strain>
        <tissue evidence="2">Aerial parts of the thallus</tissue>
    </source>
</reference>
<dbReference type="Proteomes" id="UP001633002">
    <property type="component" value="Unassembled WGS sequence"/>
</dbReference>